<dbReference type="Proteomes" id="UP000054653">
    <property type="component" value="Unassembled WGS sequence"/>
</dbReference>
<gene>
    <name evidence="1" type="ORF">T03_4962</name>
</gene>
<comment type="caution">
    <text evidence="1">The sequence shown here is derived from an EMBL/GenBank/DDBJ whole genome shotgun (WGS) entry which is preliminary data.</text>
</comment>
<feature type="non-terminal residue" evidence="1">
    <location>
        <position position="52"/>
    </location>
</feature>
<dbReference type="AlphaFoldDB" id="A0A0V0ZHZ0"/>
<organism evidence="1 2">
    <name type="scientific">Trichinella britovi</name>
    <name type="common">Parasitic roundworm</name>
    <dbReference type="NCBI Taxonomy" id="45882"/>
    <lineage>
        <taxon>Eukaryota</taxon>
        <taxon>Metazoa</taxon>
        <taxon>Ecdysozoa</taxon>
        <taxon>Nematoda</taxon>
        <taxon>Enoplea</taxon>
        <taxon>Dorylaimia</taxon>
        <taxon>Trichinellida</taxon>
        <taxon>Trichinellidae</taxon>
        <taxon>Trichinella</taxon>
    </lineage>
</organism>
<protein>
    <submittedName>
        <fullName evidence="1">Uncharacterized protein</fullName>
    </submittedName>
</protein>
<reference evidence="1 2" key="1">
    <citation type="submission" date="2015-01" db="EMBL/GenBank/DDBJ databases">
        <title>Evolution of Trichinella species and genotypes.</title>
        <authorList>
            <person name="Korhonen P.K."/>
            <person name="Edoardo P."/>
            <person name="Giuseppe L.R."/>
            <person name="Gasser R.B."/>
        </authorList>
    </citation>
    <scope>NUCLEOTIDE SEQUENCE [LARGE SCALE GENOMIC DNA]</scope>
    <source>
        <strain evidence="1">ISS120</strain>
    </source>
</reference>
<name>A0A0V0ZHZ0_TRIBR</name>
<evidence type="ECO:0000313" key="2">
    <source>
        <dbReference type="Proteomes" id="UP000054653"/>
    </source>
</evidence>
<sequence length="52" mass="5704">MEKFPHMSGMPIILGTIQRAVMDTVHLVGQGGGWGGERVKAGIKICDMEYEK</sequence>
<accession>A0A0V0ZHZ0</accession>
<dbReference type="EMBL" id="JYDI01003752">
    <property type="protein sequence ID" value="KRY12208.1"/>
    <property type="molecule type" value="Genomic_DNA"/>
</dbReference>
<proteinExistence type="predicted"/>
<evidence type="ECO:0000313" key="1">
    <source>
        <dbReference type="EMBL" id="KRY12208.1"/>
    </source>
</evidence>
<keyword evidence="2" id="KW-1185">Reference proteome</keyword>